<evidence type="ECO:0000313" key="1">
    <source>
        <dbReference type="EMBL" id="MBM7811230.1"/>
    </source>
</evidence>
<protein>
    <recommendedName>
        <fullName evidence="3">Transposase</fullName>
    </recommendedName>
</protein>
<proteinExistence type="predicted"/>
<evidence type="ECO:0008006" key="3">
    <source>
        <dbReference type="Google" id="ProtNLM"/>
    </source>
</evidence>
<reference evidence="1 2" key="1">
    <citation type="submission" date="2021-01" db="EMBL/GenBank/DDBJ databases">
        <title>Sequencing the genomes of 1000 actinobacteria strains.</title>
        <authorList>
            <person name="Klenk H.-P."/>
        </authorList>
    </citation>
    <scope>NUCLEOTIDE SEQUENCE [LARGE SCALE GENOMIC DNA]</scope>
    <source>
        <strain evidence="1 2">DSM 44581</strain>
    </source>
</reference>
<organism evidence="1 2">
    <name type="scientific">Saccharothrix algeriensis</name>
    <dbReference type="NCBI Taxonomy" id="173560"/>
    <lineage>
        <taxon>Bacteria</taxon>
        <taxon>Bacillati</taxon>
        <taxon>Actinomycetota</taxon>
        <taxon>Actinomycetes</taxon>
        <taxon>Pseudonocardiales</taxon>
        <taxon>Pseudonocardiaceae</taxon>
        <taxon>Saccharothrix</taxon>
    </lineage>
</organism>
<keyword evidence="2" id="KW-1185">Reference proteome</keyword>
<comment type="caution">
    <text evidence="1">The sequence shown here is derived from an EMBL/GenBank/DDBJ whole genome shotgun (WGS) entry which is preliminary data.</text>
</comment>
<dbReference type="EMBL" id="JAFBCL010000001">
    <property type="protein sequence ID" value="MBM7811230.1"/>
    <property type="molecule type" value="Genomic_DNA"/>
</dbReference>
<evidence type="ECO:0000313" key="2">
    <source>
        <dbReference type="Proteomes" id="UP001195724"/>
    </source>
</evidence>
<accession>A0ABS2S5I6</accession>
<name>A0ABS2S5I6_9PSEU</name>
<gene>
    <name evidence="1" type="ORF">JOE68_002095</name>
</gene>
<dbReference type="Proteomes" id="UP001195724">
    <property type="component" value="Unassembled WGS sequence"/>
</dbReference>
<sequence>MRCDKSFMRWFEVNGRLSPQVRTSAVVEVFLRPLRAFYQVFCDASEGFHAACNCIFVLARTGVTLSWIIFARGHGLPCAE</sequence>